<dbReference type="AlphaFoldDB" id="A0A7D3Y182"/>
<reference evidence="1 2" key="1">
    <citation type="submission" date="2019-07" db="EMBL/GenBank/DDBJ databases">
        <title>Thalassofilum flectens gen. nov., sp. nov., a novel moderate thermophilic anaerobe from a shallow sea hot spring in Kunashir Island (Russia), representing a new family in the order Bacteroidales, and proposal of Thalassofilacea fam. nov.</title>
        <authorList>
            <person name="Kochetkova T.V."/>
            <person name="Podosokorskaya O.A."/>
            <person name="Novikov A."/>
            <person name="Elcheninov A.G."/>
            <person name="Toshchakov S.V."/>
            <person name="Kublanov I.V."/>
        </authorList>
    </citation>
    <scope>NUCLEOTIDE SEQUENCE [LARGE SCALE GENOMIC DNA]</scope>
    <source>
        <strain evidence="1 2">38-H</strain>
    </source>
</reference>
<sequence length="111" mass="12851">MGTYENPFLCEALIINPMELKYENTATPSGQEGSFVKVYYTRLDKASPPFIGYCKTNRLAVSFVIKETQKDEFEEYLYAIKTVNLNTSWVSQFDEDIFGLCYGCWNEIKKI</sequence>
<accession>A0A7D3Y182</accession>
<evidence type="ECO:0000313" key="2">
    <source>
        <dbReference type="Proteomes" id="UP000500961"/>
    </source>
</evidence>
<dbReference type="RefSeq" id="WP_173076349.1">
    <property type="nucleotide sequence ID" value="NZ_CP041345.1"/>
</dbReference>
<name>A0A7D3Y182_9BACT</name>
<dbReference type="EMBL" id="CP041345">
    <property type="protein sequence ID" value="QKG81013.1"/>
    <property type="molecule type" value="Genomic_DNA"/>
</dbReference>
<dbReference type="Proteomes" id="UP000500961">
    <property type="component" value="Chromosome"/>
</dbReference>
<evidence type="ECO:0000313" key="1">
    <source>
        <dbReference type="EMBL" id="QKG81013.1"/>
    </source>
</evidence>
<keyword evidence="2" id="KW-1185">Reference proteome</keyword>
<organism evidence="1 2">
    <name type="scientific">Tenuifilum thalassicum</name>
    <dbReference type="NCBI Taxonomy" id="2590900"/>
    <lineage>
        <taxon>Bacteria</taxon>
        <taxon>Pseudomonadati</taxon>
        <taxon>Bacteroidota</taxon>
        <taxon>Bacteroidia</taxon>
        <taxon>Bacteroidales</taxon>
        <taxon>Tenuifilaceae</taxon>
        <taxon>Tenuifilum</taxon>
    </lineage>
</organism>
<proteinExistence type="predicted"/>
<gene>
    <name evidence="1" type="ORF">FHG85_12315</name>
</gene>
<dbReference type="KEGG" id="ttz:FHG85_12315"/>
<protein>
    <submittedName>
        <fullName evidence="1">Uncharacterized protein</fullName>
    </submittedName>
</protein>